<evidence type="ECO:0000313" key="5">
    <source>
        <dbReference type="EMBL" id="MFC3076310.1"/>
    </source>
</evidence>
<evidence type="ECO:0000259" key="4">
    <source>
        <dbReference type="PROSITE" id="PS50987"/>
    </source>
</evidence>
<dbReference type="InterPro" id="IPR051081">
    <property type="entry name" value="HTH_MetalResp_TranReg"/>
</dbReference>
<protein>
    <submittedName>
        <fullName evidence="5">ArsR/SmtB family transcription factor</fullName>
    </submittedName>
</protein>
<dbReference type="Gene3D" id="1.10.10.10">
    <property type="entry name" value="Winged helix-like DNA-binding domain superfamily/Winged helix DNA-binding domain"/>
    <property type="match status" value="1"/>
</dbReference>
<name>A0ABV7DPH7_9HYPH</name>
<evidence type="ECO:0000256" key="2">
    <source>
        <dbReference type="ARBA" id="ARBA00023125"/>
    </source>
</evidence>
<sequence>MTPDTDEILKALAHPKRLEILAWLKEPERHFAGQEHPLDFGVCAGQVERRCDLSQSTVSAHLAVLQRAGLVTTRKVGQWVFYKRDEAAIAAFLDHLSRAL</sequence>
<keyword evidence="1" id="KW-0805">Transcription regulation</keyword>
<dbReference type="PANTHER" id="PTHR33154">
    <property type="entry name" value="TRANSCRIPTIONAL REGULATOR, ARSR FAMILY"/>
    <property type="match status" value="1"/>
</dbReference>
<accession>A0ABV7DPH7</accession>
<evidence type="ECO:0000256" key="3">
    <source>
        <dbReference type="ARBA" id="ARBA00023163"/>
    </source>
</evidence>
<reference evidence="6" key="1">
    <citation type="journal article" date="2019" name="Int. J. Syst. Evol. Microbiol.">
        <title>The Global Catalogue of Microorganisms (GCM) 10K type strain sequencing project: providing services to taxonomists for standard genome sequencing and annotation.</title>
        <authorList>
            <consortium name="The Broad Institute Genomics Platform"/>
            <consortium name="The Broad Institute Genome Sequencing Center for Infectious Disease"/>
            <person name="Wu L."/>
            <person name="Ma J."/>
        </authorList>
    </citation>
    <scope>NUCLEOTIDE SEQUENCE [LARGE SCALE GENOMIC DNA]</scope>
    <source>
        <strain evidence="6">KCTC 52677</strain>
    </source>
</reference>
<dbReference type="Proteomes" id="UP001595377">
    <property type="component" value="Unassembled WGS sequence"/>
</dbReference>
<dbReference type="SUPFAM" id="SSF46785">
    <property type="entry name" value="Winged helix' DNA-binding domain"/>
    <property type="match status" value="1"/>
</dbReference>
<comment type="caution">
    <text evidence="5">The sequence shown here is derived from an EMBL/GenBank/DDBJ whole genome shotgun (WGS) entry which is preliminary data.</text>
</comment>
<keyword evidence="2" id="KW-0238">DNA-binding</keyword>
<dbReference type="SMART" id="SM00418">
    <property type="entry name" value="HTH_ARSR"/>
    <property type="match status" value="1"/>
</dbReference>
<dbReference type="PROSITE" id="PS50987">
    <property type="entry name" value="HTH_ARSR_2"/>
    <property type="match status" value="1"/>
</dbReference>
<dbReference type="InterPro" id="IPR036390">
    <property type="entry name" value="WH_DNA-bd_sf"/>
</dbReference>
<gene>
    <name evidence="5" type="ORF">ACFOHH_24570</name>
</gene>
<keyword evidence="3" id="KW-0804">Transcription</keyword>
<proteinExistence type="predicted"/>
<dbReference type="InterPro" id="IPR036388">
    <property type="entry name" value="WH-like_DNA-bd_sf"/>
</dbReference>
<feature type="domain" description="HTH arsR-type" evidence="4">
    <location>
        <begin position="1"/>
        <end position="100"/>
    </location>
</feature>
<keyword evidence="6" id="KW-1185">Reference proteome</keyword>
<organism evidence="5 6">
    <name type="scientific">Shinella pollutisoli</name>
    <dbReference type="NCBI Taxonomy" id="2250594"/>
    <lineage>
        <taxon>Bacteria</taxon>
        <taxon>Pseudomonadati</taxon>
        <taxon>Pseudomonadota</taxon>
        <taxon>Alphaproteobacteria</taxon>
        <taxon>Hyphomicrobiales</taxon>
        <taxon>Rhizobiaceae</taxon>
        <taxon>Shinella</taxon>
    </lineage>
</organism>
<dbReference type="InterPro" id="IPR011991">
    <property type="entry name" value="ArsR-like_HTH"/>
</dbReference>
<evidence type="ECO:0000313" key="6">
    <source>
        <dbReference type="Proteomes" id="UP001595377"/>
    </source>
</evidence>
<evidence type="ECO:0000256" key="1">
    <source>
        <dbReference type="ARBA" id="ARBA00023015"/>
    </source>
</evidence>
<dbReference type="CDD" id="cd00090">
    <property type="entry name" value="HTH_ARSR"/>
    <property type="match status" value="1"/>
</dbReference>
<dbReference type="RefSeq" id="WP_257316622.1">
    <property type="nucleotide sequence ID" value="NZ_JANFDG010000021.1"/>
</dbReference>
<dbReference type="Pfam" id="PF12840">
    <property type="entry name" value="HTH_20"/>
    <property type="match status" value="1"/>
</dbReference>
<dbReference type="InterPro" id="IPR001845">
    <property type="entry name" value="HTH_ArsR_DNA-bd_dom"/>
</dbReference>
<dbReference type="PANTHER" id="PTHR33154:SF33">
    <property type="entry name" value="TRANSCRIPTIONAL REPRESSOR SDPR"/>
    <property type="match status" value="1"/>
</dbReference>
<dbReference type="EMBL" id="JBHRSP010000053">
    <property type="protein sequence ID" value="MFC3076310.1"/>
    <property type="molecule type" value="Genomic_DNA"/>
</dbReference>